<dbReference type="AlphaFoldDB" id="A0A833ZY78"/>
<comment type="caution">
    <text evidence="1">The sequence shown here is derived from an EMBL/GenBank/DDBJ whole genome shotgun (WGS) entry which is preliminary data.</text>
</comment>
<name>A0A833ZY78_9CHIR</name>
<accession>A0A833ZY78</accession>
<evidence type="ECO:0000313" key="1">
    <source>
        <dbReference type="EMBL" id="KAF6099800.1"/>
    </source>
</evidence>
<protein>
    <submittedName>
        <fullName evidence="1">Uncharacterized protein</fullName>
    </submittedName>
</protein>
<proteinExistence type="predicted"/>
<gene>
    <name evidence="1" type="ORF">HJG60_011532</name>
</gene>
<organism evidence="1 2">
    <name type="scientific">Phyllostomus discolor</name>
    <name type="common">pale spear-nosed bat</name>
    <dbReference type="NCBI Taxonomy" id="89673"/>
    <lineage>
        <taxon>Eukaryota</taxon>
        <taxon>Metazoa</taxon>
        <taxon>Chordata</taxon>
        <taxon>Craniata</taxon>
        <taxon>Vertebrata</taxon>
        <taxon>Euteleostomi</taxon>
        <taxon>Mammalia</taxon>
        <taxon>Eutheria</taxon>
        <taxon>Laurasiatheria</taxon>
        <taxon>Chiroptera</taxon>
        <taxon>Yangochiroptera</taxon>
        <taxon>Phyllostomidae</taxon>
        <taxon>Phyllostominae</taxon>
        <taxon>Phyllostomus</taxon>
    </lineage>
</organism>
<dbReference type="Proteomes" id="UP000664940">
    <property type="component" value="Unassembled WGS sequence"/>
</dbReference>
<dbReference type="EMBL" id="JABVXQ010000007">
    <property type="protein sequence ID" value="KAF6099800.1"/>
    <property type="molecule type" value="Genomic_DNA"/>
</dbReference>
<reference evidence="1 2" key="1">
    <citation type="journal article" date="2020" name="Nature">
        <title>Six reference-quality genomes reveal evolution of bat adaptations.</title>
        <authorList>
            <person name="Jebb D."/>
            <person name="Huang Z."/>
            <person name="Pippel M."/>
            <person name="Hughes G.M."/>
            <person name="Lavrichenko K."/>
            <person name="Devanna P."/>
            <person name="Winkler S."/>
            <person name="Jermiin L.S."/>
            <person name="Skirmuntt E.C."/>
            <person name="Katzourakis A."/>
            <person name="Burkitt-Gray L."/>
            <person name="Ray D.A."/>
            <person name="Sullivan K.A.M."/>
            <person name="Roscito J.G."/>
            <person name="Kirilenko B.M."/>
            <person name="Davalos L.M."/>
            <person name="Corthals A.P."/>
            <person name="Power M.L."/>
            <person name="Jones G."/>
            <person name="Ransome R.D."/>
            <person name="Dechmann D.K.N."/>
            <person name="Locatelli A.G."/>
            <person name="Puechmaille S.J."/>
            <person name="Fedrigo O."/>
            <person name="Jarvis E.D."/>
            <person name="Hiller M."/>
            <person name="Vernes S.C."/>
            <person name="Myers E.W."/>
            <person name="Teeling E.C."/>
        </authorList>
    </citation>
    <scope>NUCLEOTIDE SEQUENCE [LARGE SCALE GENOMIC DNA]</scope>
    <source>
        <strain evidence="1">Bat1K_MPI-CBG_1</strain>
    </source>
</reference>
<sequence length="143" mass="15289">MVSEVCSDTCMPYVALSKIDTDFYLPGTLSGGASHWPLISLLCSGLPNPCSTPTYFTHISTYSLVFCFELPISNQGFFYQILSLPSSQTHLPCDLTIPPATWMSSSPEGSVSSQCLLPNPANLPFSPHSCDATLSSAPSCPDC</sequence>
<evidence type="ECO:0000313" key="2">
    <source>
        <dbReference type="Proteomes" id="UP000664940"/>
    </source>
</evidence>